<protein>
    <recommendedName>
        <fullName evidence="5">Fibronectin type III domain-containing protein</fullName>
    </recommendedName>
</protein>
<accession>A0A4V1Z1G4</accession>
<feature type="region of interest" description="Disordered" evidence="1">
    <location>
        <begin position="275"/>
        <end position="294"/>
    </location>
</feature>
<feature type="chain" id="PRO_5039410267" description="Fibronectin type III domain-containing protein" evidence="2">
    <location>
        <begin position="29"/>
        <end position="524"/>
    </location>
</feature>
<organism evidence="3 4">
    <name type="scientific">Nocardioides iriomotensis</name>
    <dbReference type="NCBI Taxonomy" id="715784"/>
    <lineage>
        <taxon>Bacteria</taxon>
        <taxon>Bacillati</taxon>
        <taxon>Actinomycetota</taxon>
        <taxon>Actinomycetes</taxon>
        <taxon>Propionibacteriales</taxon>
        <taxon>Nocardioidaceae</taxon>
        <taxon>Nocardioides</taxon>
    </lineage>
</organism>
<evidence type="ECO:0008006" key="5">
    <source>
        <dbReference type="Google" id="ProtNLM"/>
    </source>
</evidence>
<reference evidence="3 4" key="1">
    <citation type="submission" date="2019-01" db="EMBL/GenBank/DDBJ databases">
        <title>Nocardioides guangzhouensis sp. nov., an actinobacterium isolated from soil.</title>
        <authorList>
            <person name="Fu Y."/>
            <person name="Cai Y."/>
            <person name="Lin Z."/>
            <person name="Chen P."/>
        </authorList>
    </citation>
    <scope>NUCLEOTIDE SEQUENCE [LARGE SCALE GENOMIC DNA]</scope>
    <source>
        <strain evidence="3 4">NBRC 105384</strain>
    </source>
</reference>
<dbReference type="Proteomes" id="UP000291189">
    <property type="component" value="Unassembled WGS sequence"/>
</dbReference>
<gene>
    <name evidence="3" type="ORF">ETU37_16370</name>
</gene>
<evidence type="ECO:0000313" key="4">
    <source>
        <dbReference type="Proteomes" id="UP000291189"/>
    </source>
</evidence>
<dbReference type="RefSeq" id="WP_129988407.1">
    <property type="nucleotide sequence ID" value="NZ_SDPU01000028.1"/>
</dbReference>
<dbReference type="AlphaFoldDB" id="A0A4V1Z1G4"/>
<feature type="signal peptide" evidence="2">
    <location>
        <begin position="1"/>
        <end position="28"/>
    </location>
</feature>
<keyword evidence="2" id="KW-0732">Signal</keyword>
<keyword evidence="4" id="KW-1185">Reference proteome</keyword>
<dbReference type="OrthoDB" id="414967at2"/>
<comment type="caution">
    <text evidence="3">The sequence shown here is derived from an EMBL/GenBank/DDBJ whole genome shotgun (WGS) entry which is preliminary data.</text>
</comment>
<dbReference type="EMBL" id="SDPU01000028">
    <property type="protein sequence ID" value="RYU10816.1"/>
    <property type="molecule type" value="Genomic_DNA"/>
</dbReference>
<evidence type="ECO:0000313" key="3">
    <source>
        <dbReference type="EMBL" id="RYU10816.1"/>
    </source>
</evidence>
<evidence type="ECO:0000256" key="1">
    <source>
        <dbReference type="SAM" id="MobiDB-lite"/>
    </source>
</evidence>
<name>A0A4V1Z1G4_9ACTN</name>
<sequence length="524" mass="56088">MRTRRLLGASLSLVVAAGVAGQVPTTAAADRDNAPSRWDGARTVKAAERAADDVQVAADGGTWALAARQVGGATGADTWRLREHTDNGRWGKPRALPATVDQLSFDSIPAGGYTLGAYVANGRLWGFLHYPDNPGAETEGTLHADPVDLGPAVEGAPAPQVEADAYEGYGLIAYAGTVHQRFPGSTSNDNPSLPSWSSRPAFGPAGTQYVPYDGVLGFWTDASGDLMVSDDGLPPERVGNARYVDFVSTDRGRRLVSQGTDGSVTLHDYGVVDETTGRRGFTNPRTLTGPSAKRPAPTVLVDAFGTLTVGWREARANDGLVLWQEDRPGSGYLEKPVLVPGTRGRATDVVASYLGNLTVSIQRKGEPGVVRVKHLPAGTKSWSDGVRLVSPRRPAAVGGSALSTGDRDGDLLLAVNDARGTYRFDFTAPDAYTRMVKPARTVRTGTTYRVGWETAWAFAPDWQVRERRDRGRTYGDWKRIEVADGVQSTKVTKKPGSTWCFSARGRAGGSFTAWSAQRCVTVRR</sequence>
<evidence type="ECO:0000256" key="2">
    <source>
        <dbReference type="SAM" id="SignalP"/>
    </source>
</evidence>
<proteinExistence type="predicted"/>